<evidence type="ECO:0000256" key="1">
    <source>
        <dbReference type="SAM" id="SignalP"/>
    </source>
</evidence>
<name>A0AAD6P0P5_9ROSI</name>
<protein>
    <submittedName>
        <fullName evidence="2">Uncharacterized protein</fullName>
    </submittedName>
</protein>
<proteinExistence type="predicted"/>
<dbReference type="EMBL" id="JAPFFJ010000013">
    <property type="protein sequence ID" value="KAJ6412015.1"/>
    <property type="molecule type" value="Genomic_DNA"/>
</dbReference>
<evidence type="ECO:0000313" key="2">
    <source>
        <dbReference type="EMBL" id="KAJ6412015.1"/>
    </source>
</evidence>
<organism evidence="2 3">
    <name type="scientific">Salix udensis</name>
    <dbReference type="NCBI Taxonomy" id="889485"/>
    <lineage>
        <taxon>Eukaryota</taxon>
        <taxon>Viridiplantae</taxon>
        <taxon>Streptophyta</taxon>
        <taxon>Embryophyta</taxon>
        <taxon>Tracheophyta</taxon>
        <taxon>Spermatophyta</taxon>
        <taxon>Magnoliopsida</taxon>
        <taxon>eudicotyledons</taxon>
        <taxon>Gunneridae</taxon>
        <taxon>Pentapetalae</taxon>
        <taxon>rosids</taxon>
        <taxon>fabids</taxon>
        <taxon>Malpighiales</taxon>
        <taxon>Salicaceae</taxon>
        <taxon>Saliceae</taxon>
        <taxon>Salix</taxon>
    </lineage>
</organism>
<dbReference type="Proteomes" id="UP001162972">
    <property type="component" value="Chromosome 5"/>
</dbReference>
<keyword evidence="1" id="KW-0732">Signal</keyword>
<feature type="chain" id="PRO_5042257496" evidence="1">
    <location>
        <begin position="24"/>
        <end position="49"/>
    </location>
</feature>
<evidence type="ECO:0000313" key="3">
    <source>
        <dbReference type="Proteomes" id="UP001162972"/>
    </source>
</evidence>
<reference evidence="2 3" key="1">
    <citation type="journal article" date="2023" name="Int. J. Mol. Sci.">
        <title>De Novo Assembly and Annotation of 11 Diverse Shrub Willow (Salix) Genomes Reveals Novel Gene Organization in Sex-Linked Regions.</title>
        <authorList>
            <person name="Hyden B."/>
            <person name="Feng K."/>
            <person name="Yates T.B."/>
            <person name="Jawdy S."/>
            <person name="Cereghino C."/>
            <person name="Smart L.B."/>
            <person name="Muchero W."/>
        </authorList>
    </citation>
    <scope>NUCLEOTIDE SEQUENCE [LARGE SCALE GENOMIC DNA]</scope>
    <source>
        <tissue evidence="2">Shoot tip</tissue>
    </source>
</reference>
<feature type="signal peptide" evidence="1">
    <location>
        <begin position="1"/>
        <end position="23"/>
    </location>
</feature>
<accession>A0AAD6P0P5</accession>
<dbReference type="AlphaFoldDB" id="A0AAD6P0P5"/>
<comment type="caution">
    <text evidence="2">The sequence shown here is derived from an EMBL/GenBank/DDBJ whole genome shotgun (WGS) entry which is preliminary data.</text>
</comment>
<sequence>MAISKLFIVSLVASLLVFHLVEADQKVNSNQADRLYSWEKYRLWRRVQC</sequence>
<keyword evidence="3" id="KW-1185">Reference proteome</keyword>
<gene>
    <name evidence="2" type="ORF">OIU84_005147</name>
</gene>